<keyword evidence="3" id="KW-1185">Reference proteome</keyword>
<dbReference type="PANTHER" id="PTHR33116">
    <property type="entry name" value="REVERSE TRANSCRIPTASE ZINC-BINDING DOMAIN-CONTAINING PROTEIN-RELATED-RELATED"/>
    <property type="match status" value="1"/>
</dbReference>
<dbReference type="AlphaFoldDB" id="A0A9R1UJ71"/>
<proteinExistence type="predicted"/>
<dbReference type="InterPro" id="IPR026960">
    <property type="entry name" value="RVT-Znf"/>
</dbReference>
<dbReference type="EMBL" id="NBSK02000009">
    <property type="protein sequence ID" value="KAJ0188098.1"/>
    <property type="molecule type" value="Genomic_DNA"/>
</dbReference>
<evidence type="ECO:0000313" key="3">
    <source>
        <dbReference type="Proteomes" id="UP000235145"/>
    </source>
</evidence>
<organism evidence="2 3">
    <name type="scientific">Lactuca sativa</name>
    <name type="common">Garden lettuce</name>
    <dbReference type="NCBI Taxonomy" id="4236"/>
    <lineage>
        <taxon>Eukaryota</taxon>
        <taxon>Viridiplantae</taxon>
        <taxon>Streptophyta</taxon>
        <taxon>Embryophyta</taxon>
        <taxon>Tracheophyta</taxon>
        <taxon>Spermatophyta</taxon>
        <taxon>Magnoliopsida</taxon>
        <taxon>eudicotyledons</taxon>
        <taxon>Gunneridae</taxon>
        <taxon>Pentapetalae</taxon>
        <taxon>asterids</taxon>
        <taxon>campanulids</taxon>
        <taxon>Asterales</taxon>
        <taxon>Asteraceae</taxon>
        <taxon>Cichorioideae</taxon>
        <taxon>Cichorieae</taxon>
        <taxon>Lactucinae</taxon>
        <taxon>Lactuca</taxon>
    </lineage>
</organism>
<gene>
    <name evidence="2" type="ORF">LSAT_V11C900495760</name>
</gene>
<protein>
    <recommendedName>
        <fullName evidence="1">Reverse transcriptase zinc-binding domain-containing protein</fullName>
    </recommendedName>
</protein>
<accession>A0A9R1UJ71</accession>
<reference evidence="2 3" key="1">
    <citation type="journal article" date="2017" name="Nat. Commun.">
        <title>Genome assembly with in vitro proximity ligation data and whole-genome triplication in lettuce.</title>
        <authorList>
            <person name="Reyes-Chin-Wo S."/>
            <person name="Wang Z."/>
            <person name="Yang X."/>
            <person name="Kozik A."/>
            <person name="Arikit S."/>
            <person name="Song C."/>
            <person name="Xia L."/>
            <person name="Froenicke L."/>
            <person name="Lavelle D.O."/>
            <person name="Truco M.J."/>
            <person name="Xia R."/>
            <person name="Zhu S."/>
            <person name="Xu C."/>
            <person name="Xu H."/>
            <person name="Xu X."/>
            <person name="Cox K."/>
            <person name="Korf I."/>
            <person name="Meyers B.C."/>
            <person name="Michelmore R.W."/>
        </authorList>
    </citation>
    <scope>NUCLEOTIDE SEQUENCE [LARGE SCALE GENOMIC DNA]</scope>
    <source>
        <strain evidence="3">cv. Salinas</strain>
        <tissue evidence="2">Seedlings</tissue>
    </source>
</reference>
<sequence length="307" mass="34964">MEGLNVAMKTAVDKRVFDGIKFQNPNICLSHLFYADDALFIGEWSRRNIDNLARILRCFYVSSGWKVNFSKSKVFGVGASPSEISNWSAPLGCKPSSLPFTYLGIPVSLRPLRELEGDLFGAVKLKKKSISWVAWDTLIAPKNVGMITLHYGRKLFEVSTTWMEDNGLFLPIDPERNIFKIRPILKHFNIDPNEIVYWNPTECCWASDFVIDHRFSVRLLRERIELAGHVVCDGPFEWCKVILFKVLCFIWRAKLGRIPSSVALKPRGVTVPSVMCGSCNMEEELSDHILLKYPLTKVVIGFDNFLV</sequence>
<comment type="caution">
    <text evidence="2">The sequence shown here is derived from an EMBL/GenBank/DDBJ whole genome shotgun (WGS) entry which is preliminary data.</text>
</comment>
<feature type="domain" description="Reverse transcriptase zinc-binding" evidence="1">
    <location>
        <begin position="235"/>
        <end position="297"/>
    </location>
</feature>
<dbReference type="PANTHER" id="PTHR33116:SF79">
    <property type="entry name" value="REVERSE TRANSCRIPTASE DOMAIN, ZINC FINGER, CCHC-TYPE-RELATED"/>
    <property type="match status" value="1"/>
</dbReference>
<dbReference type="Pfam" id="PF13966">
    <property type="entry name" value="zf-RVT"/>
    <property type="match status" value="1"/>
</dbReference>
<evidence type="ECO:0000259" key="1">
    <source>
        <dbReference type="Pfam" id="PF13966"/>
    </source>
</evidence>
<evidence type="ECO:0000313" key="2">
    <source>
        <dbReference type="EMBL" id="KAJ0188098.1"/>
    </source>
</evidence>
<name>A0A9R1UJ71_LACSA</name>
<dbReference type="Proteomes" id="UP000235145">
    <property type="component" value="Unassembled WGS sequence"/>
</dbReference>